<evidence type="ECO:0008006" key="5">
    <source>
        <dbReference type="Google" id="ProtNLM"/>
    </source>
</evidence>
<keyword evidence="3" id="KW-0808">Transferase</keyword>
<evidence type="ECO:0000256" key="2">
    <source>
        <dbReference type="ARBA" id="ARBA00022676"/>
    </source>
</evidence>
<dbReference type="CDD" id="cd03784">
    <property type="entry name" value="GT1_Gtf-like"/>
    <property type="match status" value="1"/>
</dbReference>
<dbReference type="InterPro" id="IPR050481">
    <property type="entry name" value="UDP-glycosyltransf_plant"/>
</dbReference>
<proteinExistence type="inferred from homology"/>
<dbReference type="EMBL" id="RXGB01000012">
    <property type="protein sequence ID" value="TMX05737.1"/>
    <property type="molecule type" value="Genomic_DNA"/>
</dbReference>
<sequence length="479" mass="54159">MENEKDKLHVVMFPWLAMGHIIPFFHLSKCLAQRGHRVTFISTPRNIERVVNKVPSDLAHLLQIVCFPLPKVENLPDDAESSMDIPYQKAQFLKIAFDLLEIPLTNYLESSSNPKPDWIVYDYASHWLPQIAGKLGVCRAFFSLFTAATMSFYGPPCALLNDERSIAEDYTVVPKWMPFETKVVYRLHEIKKNFEAPADESGTSDGARFGASIDASDVILFRNCVEFESEWFSLVSELYQKPVISIGVLPPSVVVEHEQDDSNDASWLGIKNWLDKHNQDSVVYVALGTEATLNQQELNELALGLEKCGLPFVWVLRDQPKHNQQDSCIQLPDGYEDRVKNRGVIYRGWVPQTKILSHSSVGGFLTHCGWNSVIEALCFGRVLIMFPVLNDQGLNTRLLQEKGVGVEIPRNEKDGFFTSDSVAEAVKFGVVSEEGEWLRANARQMSCLFGDRKRNEQLIDDCVGYFMENRITKSNSSIG</sequence>
<comment type="caution">
    <text evidence="4">The sequence shown here is derived from an EMBL/GenBank/DDBJ whole genome shotgun (WGS) entry which is preliminary data.</text>
</comment>
<dbReference type="AlphaFoldDB" id="A0A6N2CDK4"/>
<evidence type="ECO:0000256" key="3">
    <source>
        <dbReference type="ARBA" id="ARBA00022679"/>
    </source>
</evidence>
<dbReference type="Gene3D" id="3.40.50.2000">
    <property type="entry name" value="Glycogen Phosphorylase B"/>
    <property type="match status" value="2"/>
</dbReference>
<evidence type="ECO:0000313" key="4">
    <source>
        <dbReference type="EMBL" id="TMX05737.1"/>
    </source>
</evidence>
<dbReference type="InterPro" id="IPR002213">
    <property type="entry name" value="UDP_glucos_trans"/>
</dbReference>
<protein>
    <recommendedName>
        <fullName evidence="5">Glycosyltransferase</fullName>
    </recommendedName>
</protein>
<organism evidence="4">
    <name type="scientific">Solanum chilense</name>
    <name type="common">Tomato</name>
    <name type="synonym">Lycopersicon chilense</name>
    <dbReference type="NCBI Taxonomy" id="4083"/>
    <lineage>
        <taxon>Eukaryota</taxon>
        <taxon>Viridiplantae</taxon>
        <taxon>Streptophyta</taxon>
        <taxon>Embryophyta</taxon>
        <taxon>Tracheophyta</taxon>
        <taxon>Spermatophyta</taxon>
        <taxon>Magnoliopsida</taxon>
        <taxon>eudicotyledons</taxon>
        <taxon>Gunneridae</taxon>
        <taxon>Pentapetalae</taxon>
        <taxon>asterids</taxon>
        <taxon>lamiids</taxon>
        <taxon>Solanales</taxon>
        <taxon>Solanaceae</taxon>
        <taxon>Solanoideae</taxon>
        <taxon>Solaneae</taxon>
        <taxon>Solanum</taxon>
        <taxon>Solanum subgen. Lycopersicon</taxon>
    </lineage>
</organism>
<keyword evidence="2" id="KW-0328">Glycosyltransferase</keyword>
<accession>A0A6N2CDK4</accession>
<dbReference type="SUPFAM" id="SSF53756">
    <property type="entry name" value="UDP-Glycosyltransferase/glycogen phosphorylase"/>
    <property type="match status" value="1"/>
</dbReference>
<evidence type="ECO:0000256" key="1">
    <source>
        <dbReference type="ARBA" id="ARBA00009995"/>
    </source>
</evidence>
<dbReference type="Pfam" id="PF00201">
    <property type="entry name" value="UDPGT"/>
    <property type="match status" value="1"/>
</dbReference>
<dbReference type="GO" id="GO:0035251">
    <property type="term" value="F:UDP-glucosyltransferase activity"/>
    <property type="evidence" value="ECO:0007669"/>
    <property type="project" value="InterPro"/>
</dbReference>
<dbReference type="FunFam" id="3.40.50.2000:FF:000088">
    <property type="entry name" value="Glycosyltransferase"/>
    <property type="match status" value="1"/>
</dbReference>
<name>A0A6N2CDK4_SOLCI</name>
<gene>
    <name evidence="4" type="ORF">EJD97_001772</name>
</gene>
<dbReference type="PANTHER" id="PTHR48049">
    <property type="entry name" value="GLYCOSYLTRANSFERASE"/>
    <property type="match status" value="1"/>
</dbReference>
<dbReference type="FunFam" id="3.40.50.2000:FF:000037">
    <property type="entry name" value="Glycosyltransferase"/>
    <property type="match status" value="1"/>
</dbReference>
<comment type="similarity">
    <text evidence="1">Belongs to the UDP-glycosyltransferase family.</text>
</comment>
<reference evidence="4" key="1">
    <citation type="submission" date="2019-05" db="EMBL/GenBank/DDBJ databases">
        <title>The de novo reference genome and transcriptome assemblies of the wild tomato species Solanum chilense.</title>
        <authorList>
            <person name="Stam R."/>
            <person name="Nosenko T."/>
            <person name="Hoerger A.C."/>
            <person name="Stephan W."/>
            <person name="Seidel M.A."/>
            <person name="Kuhn J.M.M."/>
            <person name="Haberer G."/>
            <person name="Tellier A."/>
        </authorList>
    </citation>
    <scope>NUCLEOTIDE SEQUENCE</scope>
    <source>
        <tissue evidence="4">Mature leaves</tissue>
    </source>
</reference>
<dbReference type="PANTHER" id="PTHR48049:SF138">
    <property type="entry name" value="UDP-GLYCOSYLTRANSFERASE 91C1"/>
    <property type="match status" value="1"/>
</dbReference>